<sequence length="221" mass="24402">MVTDMKDVQDFKLKPMKCEFNFLSKSDGSAILSQGDTVSLVSVNGPLDIKMTSQRIDKSTLEVLFSNKNGKPSVENRYKENIVKQTCEAAILGSLYPRTGINVTIQELEDYGGFLACTLNCTCLALLNSGVSMRNVFAAVSCAVDNQGNVILDPTHAQLQTSTATMTFVFDSRDKSLITCFTDGCFSQDAYREALERSRSASDLVFAFYRDIIRKYCNVIG</sequence>
<evidence type="ECO:0000259" key="7">
    <source>
        <dbReference type="Pfam" id="PF03725"/>
    </source>
</evidence>
<dbReference type="GO" id="GO:0006364">
    <property type="term" value="P:rRNA processing"/>
    <property type="evidence" value="ECO:0007669"/>
    <property type="project" value="UniProtKB-KW"/>
</dbReference>
<dbReference type="PANTHER" id="PTHR11953:SF1">
    <property type="entry name" value="EXOSOME COMPLEX COMPONENT RRP46"/>
    <property type="match status" value="1"/>
</dbReference>
<dbReference type="Pfam" id="PF01138">
    <property type="entry name" value="RNase_PH"/>
    <property type="match status" value="1"/>
</dbReference>
<evidence type="ECO:0000313" key="9">
    <source>
        <dbReference type="Proteomes" id="UP000005204"/>
    </source>
</evidence>
<dbReference type="GO" id="GO:0000176">
    <property type="term" value="C:nuclear exosome (RNase complex)"/>
    <property type="evidence" value="ECO:0007669"/>
    <property type="project" value="TreeGrafter"/>
</dbReference>
<dbReference type="Pfam" id="PF03725">
    <property type="entry name" value="RNase_PH_C"/>
    <property type="match status" value="1"/>
</dbReference>
<dbReference type="GO" id="GO:0003723">
    <property type="term" value="F:RNA binding"/>
    <property type="evidence" value="ECO:0007669"/>
    <property type="project" value="TreeGrafter"/>
</dbReference>
<dbReference type="KEGG" id="bmor:101736615"/>
<feature type="domain" description="Exoribonuclease phosphorolytic" evidence="7">
    <location>
        <begin position="136"/>
        <end position="199"/>
    </location>
</feature>
<dbReference type="PANTHER" id="PTHR11953">
    <property type="entry name" value="EXOSOME COMPLEX COMPONENT"/>
    <property type="match status" value="1"/>
</dbReference>
<keyword evidence="9" id="KW-1185">Reference proteome</keyword>
<dbReference type="GO" id="GO:0034475">
    <property type="term" value="P:U4 snRNA 3'-end processing"/>
    <property type="evidence" value="ECO:0007669"/>
    <property type="project" value="TreeGrafter"/>
</dbReference>
<feature type="domain" description="Exoribonuclease phosphorolytic" evidence="6">
    <location>
        <begin position="13"/>
        <end position="131"/>
    </location>
</feature>
<evidence type="ECO:0000256" key="4">
    <source>
        <dbReference type="ARBA" id="ARBA00022835"/>
    </source>
</evidence>
<dbReference type="Gene3D" id="3.30.230.70">
    <property type="entry name" value="GHMP Kinase, N-terminal domain"/>
    <property type="match status" value="1"/>
</dbReference>
<dbReference type="AlphaFoldDB" id="A0A8R2DK21"/>
<dbReference type="SUPFAM" id="SSF54211">
    <property type="entry name" value="Ribosomal protein S5 domain 2-like"/>
    <property type="match status" value="1"/>
</dbReference>
<reference evidence="8" key="2">
    <citation type="submission" date="2022-06" db="UniProtKB">
        <authorList>
            <consortium name="EnsemblMetazoa"/>
        </authorList>
    </citation>
    <scope>IDENTIFICATION</scope>
    <source>
        <strain evidence="8">p50T (Dazao)</strain>
    </source>
</reference>
<comment type="similarity">
    <text evidence="2">Belongs to the RNase PH family.</text>
</comment>
<dbReference type="InterPro" id="IPR050080">
    <property type="entry name" value="RNase_PH"/>
</dbReference>
<evidence type="ECO:0000256" key="5">
    <source>
        <dbReference type="ARBA" id="ARBA00023242"/>
    </source>
</evidence>
<accession>A0A8R2DK21</accession>
<dbReference type="CTD" id="41270"/>
<dbReference type="GO" id="GO:0071051">
    <property type="term" value="P:poly(A)-dependent snoRNA 3'-end processing"/>
    <property type="evidence" value="ECO:0007669"/>
    <property type="project" value="TreeGrafter"/>
</dbReference>
<dbReference type="RefSeq" id="XP_021203378.1">
    <property type="nucleotide sequence ID" value="XM_021347703.2"/>
</dbReference>
<organism evidence="8 9">
    <name type="scientific">Bombyx mori</name>
    <name type="common">Silk moth</name>
    <dbReference type="NCBI Taxonomy" id="7091"/>
    <lineage>
        <taxon>Eukaryota</taxon>
        <taxon>Metazoa</taxon>
        <taxon>Ecdysozoa</taxon>
        <taxon>Arthropoda</taxon>
        <taxon>Hexapoda</taxon>
        <taxon>Insecta</taxon>
        <taxon>Pterygota</taxon>
        <taxon>Neoptera</taxon>
        <taxon>Endopterygota</taxon>
        <taxon>Lepidoptera</taxon>
        <taxon>Glossata</taxon>
        <taxon>Ditrysia</taxon>
        <taxon>Bombycoidea</taxon>
        <taxon>Bombycidae</taxon>
        <taxon>Bombycinae</taxon>
        <taxon>Bombyx</taxon>
    </lineage>
</organism>
<dbReference type="InterPro" id="IPR020568">
    <property type="entry name" value="Ribosomal_Su5_D2-typ_SF"/>
</dbReference>
<keyword evidence="3" id="KW-0698">rRNA processing</keyword>
<proteinExistence type="inferred from homology"/>
<dbReference type="InterPro" id="IPR001247">
    <property type="entry name" value="ExoRNase_PH_dom1"/>
</dbReference>
<dbReference type="EnsemblMetazoa" id="XM_021347703.1">
    <property type="protein sequence ID" value="XP_021203378.1"/>
    <property type="gene ID" value="LOC101736615"/>
</dbReference>
<evidence type="ECO:0000259" key="6">
    <source>
        <dbReference type="Pfam" id="PF01138"/>
    </source>
</evidence>
<evidence type="ECO:0000256" key="3">
    <source>
        <dbReference type="ARBA" id="ARBA00022552"/>
    </source>
</evidence>
<dbReference type="InterPro" id="IPR015847">
    <property type="entry name" value="ExoRNase_PH_dom2"/>
</dbReference>
<dbReference type="GO" id="GO:0016075">
    <property type="term" value="P:rRNA catabolic process"/>
    <property type="evidence" value="ECO:0007669"/>
    <property type="project" value="TreeGrafter"/>
</dbReference>
<dbReference type="RefSeq" id="XP_004925740.1">
    <property type="nucleotide sequence ID" value="XM_004925683.5"/>
</dbReference>
<keyword evidence="5" id="KW-0539">Nucleus</keyword>
<protein>
    <submittedName>
        <fullName evidence="8">Uncharacterized protein</fullName>
    </submittedName>
</protein>
<name>A0A8R2DK21_BOMMO</name>
<keyword evidence="4" id="KW-0271">Exosome</keyword>
<dbReference type="EnsemblMetazoa" id="XM_004925683.4">
    <property type="protein sequence ID" value="XP_004925740.1"/>
    <property type="gene ID" value="LOC101736615"/>
</dbReference>
<dbReference type="SUPFAM" id="SSF55666">
    <property type="entry name" value="Ribonuclease PH domain 2-like"/>
    <property type="match status" value="1"/>
</dbReference>
<dbReference type="CDD" id="cd11372">
    <property type="entry name" value="RNase_PH_RRP46"/>
    <property type="match status" value="1"/>
</dbReference>
<dbReference type="InterPro" id="IPR027408">
    <property type="entry name" value="PNPase/RNase_PH_dom_sf"/>
</dbReference>
<dbReference type="GO" id="GO:0005730">
    <property type="term" value="C:nucleolus"/>
    <property type="evidence" value="ECO:0007669"/>
    <property type="project" value="TreeGrafter"/>
</dbReference>
<dbReference type="GeneID" id="101736615"/>
<evidence type="ECO:0000256" key="1">
    <source>
        <dbReference type="ARBA" id="ARBA00004123"/>
    </source>
</evidence>
<dbReference type="GO" id="GO:0071028">
    <property type="term" value="P:nuclear mRNA surveillance"/>
    <property type="evidence" value="ECO:0007669"/>
    <property type="project" value="TreeGrafter"/>
</dbReference>
<evidence type="ECO:0000256" key="2">
    <source>
        <dbReference type="ARBA" id="ARBA00006678"/>
    </source>
</evidence>
<reference evidence="9" key="1">
    <citation type="journal article" date="2008" name="Insect Biochem. Mol. Biol.">
        <title>The genome of a lepidopteran model insect, the silkworm Bombyx mori.</title>
        <authorList>
            <consortium name="International Silkworm Genome Consortium"/>
        </authorList>
    </citation>
    <scope>NUCLEOTIDE SEQUENCE [LARGE SCALE GENOMIC DNA]</scope>
    <source>
        <strain evidence="9">p50T</strain>
    </source>
</reference>
<comment type="subcellular location">
    <subcellularLocation>
        <location evidence="1">Nucleus</location>
    </subcellularLocation>
</comment>
<dbReference type="GO" id="GO:0000177">
    <property type="term" value="C:cytoplasmic exosome (RNase complex)"/>
    <property type="evidence" value="ECO:0007669"/>
    <property type="project" value="TreeGrafter"/>
</dbReference>
<dbReference type="InterPro" id="IPR036345">
    <property type="entry name" value="ExoRNase_PH_dom2_sf"/>
</dbReference>
<dbReference type="Proteomes" id="UP000005204">
    <property type="component" value="Unassembled WGS sequence"/>
</dbReference>
<evidence type="ECO:0000313" key="8">
    <source>
        <dbReference type="EnsemblMetazoa" id="XP_021203378.1"/>
    </source>
</evidence>